<protein>
    <submittedName>
        <fullName evidence="1">Uncharacterized protein</fullName>
    </submittedName>
</protein>
<keyword evidence="2" id="KW-1185">Reference proteome</keyword>
<name>A0ABY8B3Y3_9BURK</name>
<proteinExistence type="predicted"/>
<dbReference type="RefSeq" id="WP_277413441.1">
    <property type="nucleotide sequence ID" value="NZ_CP119083.1"/>
</dbReference>
<dbReference type="Proteomes" id="UP001216510">
    <property type="component" value="Chromosome"/>
</dbReference>
<gene>
    <name evidence="1" type="ORF">PX653_14270</name>
</gene>
<organism evidence="1 2">
    <name type="scientific">Pseudoduganella chitinolytica</name>
    <dbReference type="NCBI Taxonomy" id="34070"/>
    <lineage>
        <taxon>Bacteria</taxon>
        <taxon>Pseudomonadati</taxon>
        <taxon>Pseudomonadota</taxon>
        <taxon>Betaproteobacteria</taxon>
        <taxon>Burkholderiales</taxon>
        <taxon>Oxalobacteraceae</taxon>
        <taxon>Telluria group</taxon>
        <taxon>Pseudoduganella</taxon>
    </lineage>
</organism>
<evidence type="ECO:0000313" key="1">
    <source>
        <dbReference type="EMBL" id="WEF30645.1"/>
    </source>
</evidence>
<evidence type="ECO:0000313" key="2">
    <source>
        <dbReference type="Proteomes" id="UP001216510"/>
    </source>
</evidence>
<sequence>MDAYPHPDPQQPPQQDLQQDFIRSRYLHPSKEAVRAWLARRLRDRLPPPPPATIRRELGWHVAQPALAGPTTPAALPLPLALTSLAALTLAAWCWSVICPGYPPPLSNKNDRGIS</sequence>
<reference evidence="1 2" key="1">
    <citation type="submission" date="2023-02" db="EMBL/GenBank/DDBJ databases">
        <title>Gemone sequence of Telluria chitinolytica ACM 3522T.</title>
        <authorList>
            <person name="Frediansyah A."/>
            <person name="Miess H."/>
            <person name="Gross H."/>
        </authorList>
    </citation>
    <scope>NUCLEOTIDE SEQUENCE [LARGE SCALE GENOMIC DNA]</scope>
    <source>
        <strain evidence="1 2">ACM 3522</strain>
    </source>
</reference>
<dbReference type="EMBL" id="CP119083">
    <property type="protein sequence ID" value="WEF30645.1"/>
    <property type="molecule type" value="Genomic_DNA"/>
</dbReference>
<accession>A0ABY8B3Y3</accession>